<dbReference type="InterPro" id="IPR013658">
    <property type="entry name" value="SGL"/>
</dbReference>
<evidence type="ECO:0000313" key="3">
    <source>
        <dbReference type="EMBL" id="SVB43090.1"/>
    </source>
</evidence>
<reference evidence="3" key="1">
    <citation type="submission" date="2018-05" db="EMBL/GenBank/DDBJ databases">
        <authorList>
            <person name="Lanie J.A."/>
            <person name="Ng W.-L."/>
            <person name="Kazmierczak K.M."/>
            <person name="Andrzejewski T.M."/>
            <person name="Davidsen T.M."/>
            <person name="Wayne K.J."/>
            <person name="Tettelin H."/>
            <person name="Glass J.I."/>
            <person name="Rusch D."/>
            <person name="Podicherti R."/>
            <person name="Tsui H.-C.T."/>
            <person name="Winkler M.E."/>
        </authorList>
    </citation>
    <scope>NUCLEOTIDE SEQUENCE</scope>
</reference>
<dbReference type="GO" id="GO:0016787">
    <property type="term" value="F:hydrolase activity"/>
    <property type="evidence" value="ECO:0007669"/>
    <property type="project" value="UniProtKB-KW"/>
</dbReference>
<dbReference type="InterPro" id="IPR051262">
    <property type="entry name" value="SMP-30/CGR1_Lactonase"/>
</dbReference>
<evidence type="ECO:0000259" key="2">
    <source>
        <dbReference type="Pfam" id="PF08450"/>
    </source>
</evidence>
<dbReference type="PANTHER" id="PTHR47572">
    <property type="entry name" value="LIPOPROTEIN-RELATED"/>
    <property type="match status" value="1"/>
</dbReference>
<feature type="domain" description="SMP-30/Gluconolactonase/LRE-like region" evidence="2">
    <location>
        <begin position="62"/>
        <end position="330"/>
    </location>
</feature>
<dbReference type="Pfam" id="PF08450">
    <property type="entry name" value="SGL"/>
    <property type="match status" value="1"/>
</dbReference>
<organism evidence="3">
    <name type="scientific">marine metagenome</name>
    <dbReference type="NCBI Taxonomy" id="408172"/>
    <lineage>
        <taxon>unclassified sequences</taxon>
        <taxon>metagenomes</taxon>
        <taxon>ecological metagenomes</taxon>
    </lineage>
</organism>
<gene>
    <name evidence="3" type="ORF">METZ01_LOCUS195944</name>
</gene>
<dbReference type="SUPFAM" id="SSF63829">
    <property type="entry name" value="Calcium-dependent phosphotriesterase"/>
    <property type="match status" value="1"/>
</dbReference>
<dbReference type="PROSITE" id="PS51257">
    <property type="entry name" value="PROKAR_LIPOPROTEIN"/>
    <property type="match status" value="1"/>
</dbReference>
<keyword evidence="1" id="KW-0378">Hydrolase</keyword>
<dbReference type="AlphaFoldDB" id="A0A382DXC2"/>
<proteinExistence type="predicted"/>
<accession>A0A382DXC2</accession>
<dbReference type="EMBL" id="UINC01041598">
    <property type="protein sequence ID" value="SVB43090.1"/>
    <property type="molecule type" value="Genomic_DNA"/>
</dbReference>
<dbReference type="PANTHER" id="PTHR47572:SF4">
    <property type="entry name" value="LACTONASE DRP35"/>
    <property type="match status" value="1"/>
</dbReference>
<name>A0A382DXC2_9ZZZZ</name>
<evidence type="ECO:0000256" key="1">
    <source>
        <dbReference type="ARBA" id="ARBA00022801"/>
    </source>
</evidence>
<dbReference type="Gene3D" id="2.120.10.30">
    <property type="entry name" value="TolB, C-terminal domain"/>
    <property type="match status" value="1"/>
</dbReference>
<protein>
    <recommendedName>
        <fullName evidence="2">SMP-30/Gluconolactonase/LRE-like region domain-containing protein</fullName>
    </recommendedName>
</protein>
<dbReference type="InterPro" id="IPR011042">
    <property type="entry name" value="6-blade_b-propeller_TolB-like"/>
</dbReference>
<sequence length="340" mass="37177">MKNIYLLLLIIPLVFSCQNKTTSDNDIARLTRGTVNIMDESAEKFVSLDSKIELLADSLTIAEGPLWLSKSNSLIFTQVQLNKVYRWSEEDGLSLYIDPSGYTGIVPAEEDGILGSNGMALNSDGELILAQHGDRRVAKLVGWDADNPTFETVAGSYEGKLFNSPNDLAFADNGDMYFTDPPYGFGFEKLLTSTLKEQPVNGVYKLSASGEISLLVDDITLPNGIALSPDNKTLYVNCSDVEYPFITKFDITDNGIENRSIFFDGSELVKTSEGWFDGLKVHSSGVVFSTGPGGVFIITPEGKHLATIGTTSNALNCAFGDDEKYLYITAFDYLARVKLN</sequence>